<dbReference type="SUPFAM" id="SSF52540">
    <property type="entry name" value="P-loop containing nucleoside triphosphate hydrolases"/>
    <property type="match status" value="1"/>
</dbReference>
<gene>
    <name evidence="1" type="ORF">HRUBRA_00633</name>
</gene>
<evidence type="ECO:0000313" key="1">
    <source>
        <dbReference type="EMBL" id="KGE04755.1"/>
    </source>
</evidence>
<keyword evidence="1" id="KW-0808">Transferase</keyword>
<keyword evidence="1" id="KW-0418">Kinase</keyword>
<organism evidence="1 2">
    <name type="scientific">Pseudohaliea rubra DSM 19751</name>
    <dbReference type="NCBI Taxonomy" id="1265313"/>
    <lineage>
        <taxon>Bacteria</taxon>
        <taxon>Pseudomonadati</taxon>
        <taxon>Pseudomonadota</taxon>
        <taxon>Gammaproteobacteria</taxon>
        <taxon>Cellvibrionales</taxon>
        <taxon>Halieaceae</taxon>
        <taxon>Pseudohaliea</taxon>
    </lineage>
</organism>
<dbReference type="STRING" id="1265313.HRUBRA_00633"/>
<dbReference type="AlphaFoldDB" id="A0A095VTR3"/>
<dbReference type="eggNOG" id="COG4240">
    <property type="taxonomic scope" value="Bacteria"/>
</dbReference>
<reference evidence="1 2" key="1">
    <citation type="journal article" date="2014" name="Genome Announc.">
        <title>Genome Sequence of Gammaproteobacterial Pseudohaliea rubra Type Strain DSM 19751, Isolated from Coastal Seawater of the Mediterranean Sea.</title>
        <authorList>
            <person name="Spring S."/>
            <person name="Fiebig A."/>
            <person name="Riedel T."/>
            <person name="Goker M."/>
            <person name="Klenk H.P."/>
        </authorList>
    </citation>
    <scope>NUCLEOTIDE SEQUENCE [LARGE SCALE GENOMIC DNA]</scope>
    <source>
        <strain evidence="1 2">DSM 19751</strain>
    </source>
</reference>
<dbReference type="EC" id="2.7.1.31" evidence="1"/>
<dbReference type="GO" id="GO:0008887">
    <property type="term" value="F:glycerate kinase activity"/>
    <property type="evidence" value="ECO:0007669"/>
    <property type="project" value="UniProtKB-EC"/>
</dbReference>
<evidence type="ECO:0000313" key="2">
    <source>
        <dbReference type="Proteomes" id="UP000029640"/>
    </source>
</evidence>
<accession>A0A095VTR3</accession>
<dbReference type="PANTHER" id="PTHR10285">
    <property type="entry name" value="URIDINE KINASE"/>
    <property type="match status" value="1"/>
</dbReference>
<proteinExistence type="predicted"/>
<keyword evidence="2" id="KW-1185">Reference proteome</keyword>
<dbReference type="PATRIC" id="fig|1265313.6.peg.627"/>
<dbReference type="EMBL" id="AUVB01000018">
    <property type="protein sequence ID" value="KGE04755.1"/>
    <property type="molecule type" value="Genomic_DNA"/>
</dbReference>
<dbReference type="Gene3D" id="3.40.50.300">
    <property type="entry name" value="P-loop containing nucleotide triphosphate hydrolases"/>
    <property type="match status" value="1"/>
</dbReference>
<dbReference type="InterPro" id="IPR027417">
    <property type="entry name" value="P-loop_NTPase"/>
</dbReference>
<dbReference type="Proteomes" id="UP000029640">
    <property type="component" value="Unassembled WGS sequence"/>
</dbReference>
<sequence length="300" mass="33394">MTETDQPGGSWERDWLAAEGLPPAYAAQARRYFAPLAAQLASAHRESGRPLLVGVNGSQGSGKSTCCAWLVQALCEEQRLPALALSLDDFYLTRAERAVLASRVHPLFATRGVPGTHDIPLLRETLGNLLGRGSTSVVHVPRFDKALDDRAPQARWDRVPAPVAVVLLEGWCLGARPQSEAALRVPVNSLEATEDRDGRWRRHVNEALHDAFLPLYGDVDRWVMLHAPSFACVYRWRLEQEHKLRARAGAAAAVMDDDDVARFVQHFERLTRHCLHELPGHMDVIFSLDNDRQIVNARGL</sequence>
<dbReference type="RefSeq" id="WP_236629799.1">
    <property type="nucleotide sequence ID" value="NZ_KN234755.1"/>
</dbReference>
<protein>
    <submittedName>
        <fullName evidence="1">D-glycerate 3-kinase, plant type</fullName>
        <ecNumber evidence="1">2.7.1.31</ecNumber>
    </submittedName>
</protein>
<dbReference type="HOGENOM" id="CLU_056986_2_1_6"/>
<name>A0A095VTR3_9GAMM</name>
<comment type="caution">
    <text evidence="1">The sequence shown here is derived from an EMBL/GenBank/DDBJ whole genome shotgun (WGS) entry which is preliminary data.</text>
</comment>